<feature type="signal peptide" evidence="2">
    <location>
        <begin position="1"/>
        <end position="31"/>
    </location>
</feature>
<reference evidence="3" key="1">
    <citation type="journal article" date="2017" name="Parasit. Vectors">
        <title>Sialotranscriptomics of Rhipicephalus zambeziensis reveals intricate expression profiles of secretory proteins and suggests tight temporal transcriptional regulation during blood-feeding.</title>
        <authorList>
            <person name="de Castro M.H."/>
            <person name="de Klerk D."/>
            <person name="Pienaar R."/>
            <person name="Rees D.J.G."/>
            <person name="Mans B.J."/>
        </authorList>
    </citation>
    <scope>NUCLEOTIDE SEQUENCE</scope>
    <source>
        <tissue evidence="3">Salivary glands</tissue>
    </source>
</reference>
<protein>
    <recommendedName>
        <fullName evidence="4">Secreted protein</fullName>
    </recommendedName>
</protein>
<dbReference type="AlphaFoldDB" id="A0A224YFL0"/>
<dbReference type="EMBL" id="GFPF01001837">
    <property type="protein sequence ID" value="MAA12983.1"/>
    <property type="molecule type" value="Transcribed_RNA"/>
</dbReference>
<feature type="compositionally biased region" description="Acidic residues" evidence="1">
    <location>
        <begin position="69"/>
        <end position="79"/>
    </location>
</feature>
<accession>A0A224YFL0</accession>
<evidence type="ECO:0000256" key="1">
    <source>
        <dbReference type="SAM" id="MobiDB-lite"/>
    </source>
</evidence>
<feature type="region of interest" description="Disordered" evidence="1">
    <location>
        <begin position="99"/>
        <end position="140"/>
    </location>
</feature>
<evidence type="ECO:0000256" key="2">
    <source>
        <dbReference type="SAM" id="SignalP"/>
    </source>
</evidence>
<name>A0A224YFL0_9ACAR</name>
<evidence type="ECO:0000313" key="3">
    <source>
        <dbReference type="EMBL" id="MAA12983.1"/>
    </source>
</evidence>
<evidence type="ECO:0008006" key="4">
    <source>
        <dbReference type="Google" id="ProtNLM"/>
    </source>
</evidence>
<feature type="compositionally biased region" description="Basic and acidic residues" evidence="1">
    <location>
        <begin position="42"/>
        <end position="51"/>
    </location>
</feature>
<feature type="chain" id="PRO_5012894956" description="Secreted protein" evidence="2">
    <location>
        <begin position="32"/>
        <end position="140"/>
    </location>
</feature>
<proteinExistence type="predicted"/>
<organism evidence="3">
    <name type="scientific">Rhipicephalus zambeziensis</name>
    <dbReference type="NCBI Taxonomy" id="60191"/>
    <lineage>
        <taxon>Eukaryota</taxon>
        <taxon>Metazoa</taxon>
        <taxon>Ecdysozoa</taxon>
        <taxon>Arthropoda</taxon>
        <taxon>Chelicerata</taxon>
        <taxon>Arachnida</taxon>
        <taxon>Acari</taxon>
        <taxon>Parasitiformes</taxon>
        <taxon>Ixodida</taxon>
        <taxon>Ixodoidea</taxon>
        <taxon>Ixodidae</taxon>
        <taxon>Rhipicephalinae</taxon>
        <taxon>Rhipicephalus</taxon>
        <taxon>Rhipicephalus</taxon>
    </lineage>
</organism>
<sequence>MSEGAAAASFAITWWAVQLISQTVLLSRVDSQAGTGAEDGDHDAQNERERVSGVQSGCLSRGHAAHSDEEGDEESTESESDGHVYVLIVCALQSCKHQMRQEARSNTGNTCKNRKRERSRREMKLAHAGSCAMRHAGHDL</sequence>
<keyword evidence="2" id="KW-0732">Signal</keyword>
<feature type="region of interest" description="Disordered" evidence="1">
    <location>
        <begin position="33"/>
        <end position="80"/>
    </location>
</feature>